<reference evidence="6 7" key="1">
    <citation type="journal article" date="2009" name="J. Bacteriol.">
        <title>The genome of Burkholderia cenocepacia J2315, an epidemic pathogen of cystic fibrosis patients.</title>
        <authorList>
            <person name="Holden M.T."/>
            <person name="Seth-Smith H.M."/>
            <person name="Crossman L.C."/>
            <person name="Sebaihia M."/>
            <person name="Bentley S.D."/>
            <person name="Cerdeno-Tarraga A.M."/>
            <person name="Thomson N.R."/>
            <person name="Bason N."/>
            <person name="Quail M.A."/>
            <person name="Sharp S."/>
            <person name="Cherevach I."/>
            <person name="Churcher C."/>
            <person name="Goodhead I."/>
            <person name="Hauser H."/>
            <person name="Holroyd N."/>
            <person name="Mungall K."/>
            <person name="Scott P."/>
            <person name="Walker D."/>
            <person name="White B."/>
            <person name="Rose H."/>
            <person name="Iversen P."/>
            <person name="Mil-Homens D."/>
            <person name="Rocha E.P."/>
            <person name="Fialho A.M."/>
            <person name="Baldwin A."/>
            <person name="Dowson C."/>
            <person name="Barrell B.G."/>
            <person name="Govan J.R."/>
            <person name="Vandamme P."/>
            <person name="Hart C.A."/>
            <person name="Mahenthiralingam E."/>
            <person name="Parkhill J."/>
        </authorList>
    </citation>
    <scope>NUCLEOTIDE SEQUENCE [LARGE SCALE GENOMIC DNA]</scope>
    <source>
        <strain evidence="7">ATCC BAA-245 / DSM 16553 / LMG 16656 / NCTC 13227 / J2315 / CF5610</strain>
    </source>
</reference>
<dbReference type="InterPro" id="IPR000847">
    <property type="entry name" value="LysR_HTH_N"/>
</dbReference>
<evidence type="ECO:0000259" key="5">
    <source>
        <dbReference type="PROSITE" id="PS50931"/>
    </source>
</evidence>
<accession>B4EDR1</accession>
<dbReference type="InterPro" id="IPR036388">
    <property type="entry name" value="WH-like_DNA-bd_sf"/>
</dbReference>
<gene>
    <name evidence="6" type="ORF">BCAL1180</name>
</gene>
<evidence type="ECO:0000256" key="2">
    <source>
        <dbReference type="ARBA" id="ARBA00023015"/>
    </source>
</evidence>
<keyword evidence="4" id="KW-0804">Transcription</keyword>
<dbReference type="FunFam" id="1.10.10.10:FF:000001">
    <property type="entry name" value="LysR family transcriptional regulator"/>
    <property type="match status" value="1"/>
</dbReference>
<evidence type="ECO:0000313" key="7">
    <source>
        <dbReference type="Proteomes" id="UP000001035"/>
    </source>
</evidence>
<dbReference type="EMBL" id="AM747720">
    <property type="protein sequence ID" value="CAR51482.1"/>
    <property type="molecule type" value="Genomic_DNA"/>
</dbReference>
<dbReference type="InterPro" id="IPR058163">
    <property type="entry name" value="LysR-type_TF_proteobact-type"/>
</dbReference>
<organism evidence="6 7">
    <name type="scientific">Burkholderia cenocepacia (strain ATCC BAA-245 / DSM 16553 / LMG 16656 / NCTC 13227 / J2315 / CF5610)</name>
    <name type="common">Burkholderia cepacia (strain J2315)</name>
    <dbReference type="NCBI Taxonomy" id="216591"/>
    <lineage>
        <taxon>Bacteria</taxon>
        <taxon>Pseudomonadati</taxon>
        <taxon>Pseudomonadota</taxon>
        <taxon>Betaproteobacteria</taxon>
        <taxon>Burkholderiales</taxon>
        <taxon>Burkholderiaceae</taxon>
        <taxon>Burkholderia</taxon>
        <taxon>Burkholderia cepacia complex</taxon>
    </lineage>
</organism>
<dbReference type="Proteomes" id="UP000001035">
    <property type="component" value="Chromosome 1"/>
</dbReference>
<dbReference type="PANTHER" id="PTHR30537:SF5">
    <property type="entry name" value="HTH-TYPE TRANSCRIPTIONAL ACTIVATOR TTDR-RELATED"/>
    <property type="match status" value="1"/>
</dbReference>
<dbReference type="CDD" id="cd08422">
    <property type="entry name" value="PBP2_CrgA_like"/>
    <property type="match status" value="1"/>
</dbReference>
<dbReference type="Gene3D" id="3.40.190.290">
    <property type="match status" value="1"/>
</dbReference>
<dbReference type="KEGG" id="bcj:BCAL1180"/>
<sequence>MDNISEFALFRAIVQSGGISAGAFALHSSPPVVSRRLAALERRLGVRLAQRSSRRFKLTDEGLLLYERCCSILDQIRDAEAEVASRGGAARGLLRIGAPADFGRHHIAPLLADFTSRHSGLYTQLLPSDAGLEVGVDPCDVILRFGLPNDLGVIARKLVSTASVLCAAPAYLAKHGAPMQPAELGDHNCLRLQGRHRLNDVWHFDNEGTRQDVRVDGTLSSTSGEVLLQWALAGEGISQEAYWDVAEHIANGRLVRVLPEYTCPALDLYAIYASGSPIPPRIRLFVDYIDHVLRARMPRAA</sequence>
<evidence type="ECO:0000256" key="1">
    <source>
        <dbReference type="ARBA" id="ARBA00009437"/>
    </source>
</evidence>
<evidence type="ECO:0000256" key="3">
    <source>
        <dbReference type="ARBA" id="ARBA00023125"/>
    </source>
</evidence>
<comment type="similarity">
    <text evidence="1">Belongs to the LysR transcriptional regulatory family.</text>
</comment>
<dbReference type="AlphaFoldDB" id="B4EDR1"/>
<feature type="domain" description="HTH lysR-type" evidence="5">
    <location>
        <begin position="1"/>
        <end position="59"/>
    </location>
</feature>
<dbReference type="InterPro" id="IPR036390">
    <property type="entry name" value="WH_DNA-bd_sf"/>
</dbReference>
<dbReference type="GO" id="GO:0003677">
    <property type="term" value="F:DNA binding"/>
    <property type="evidence" value="ECO:0007669"/>
    <property type="project" value="UniProtKB-KW"/>
</dbReference>
<dbReference type="InterPro" id="IPR005119">
    <property type="entry name" value="LysR_subst-bd"/>
</dbReference>
<dbReference type="Gene3D" id="1.10.10.10">
    <property type="entry name" value="Winged helix-like DNA-binding domain superfamily/Winged helix DNA-binding domain"/>
    <property type="match status" value="1"/>
</dbReference>
<proteinExistence type="inferred from homology"/>
<dbReference type="GO" id="GO:0003700">
    <property type="term" value="F:DNA-binding transcription factor activity"/>
    <property type="evidence" value="ECO:0007669"/>
    <property type="project" value="InterPro"/>
</dbReference>
<keyword evidence="2" id="KW-0805">Transcription regulation</keyword>
<dbReference type="Pfam" id="PF00126">
    <property type="entry name" value="HTH_1"/>
    <property type="match status" value="1"/>
</dbReference>
<dbReference type="PROSITE" id="PS50931">
    <property type="entry name" value="HTH_LYSR"/>
    <property type="match status" value="1"/>
</dbReference>
<dbReference type="SUPFAM" id="SSF53850">
    <property type="entry name" value="Periplasmic binding protein-like II"/>
    <property type="match status" value="1"/>
</dbReference>
<keyword evidence="7" id="KW-1185">Reference proteome</keyword>
<dbReference type="HOGENOM" id="CLU_039613_16_4_4"/>
<dbReference type="RefSeq" id="WP_006481743.1">
    <property type="nucleotide sequence ID" value="NC_011000.1"/>
</dbReference>
<evidence type="ECO:0000313" key="6">
    <source>
        <dbReference type="EMBL" id="CAR51482.1"/>
    </source>
</evidence>
<name>B4EDR1_BURCJ</name>
<dbReference type="BioCyc" id="BCEN216591:G1G1V-1316-MONOMER"/>
<dbReference type="SUPFAM" id="SSF46785">
    <property type="entry name" value="Winged helix' DNA-binding domain"/>
    <property type="match status" value="1"/>
</dbReference>
<evidence type="ECO:0000256" key="4">
    <source>
        <dbReference type="ARBA" id="ARBA00023163"/>
    </source>
</evidence>
<dbReference type="PANTHER" id="PTHR30537">
    <property type="entry name" value="HTH-TYPE TRANSCRIPTIONAL REGULATOR"/>
    <property type="match status" value="1"/>
</dbReference>
<protein>
    <submittedName>
        <fullName evidence="6">LysR family regulatory protein</fullName>
    </submittedName>
</protein>
<dbReference type="FunFam" id="3.40.190.290:FF:000001">
    <property type="entry name" value="Transcriptional regulator, LysR family"/>
    <property type="match status" value="1"/>
</dbReference>
<dbReference type="eggNOG" id="COG0583">
    <property type="taxonomic scope" value="Bacteria"/>
</dbReference>
<keyword evidence="3" id="KW-0238">DNA-binding</keyword>
<dbReference type="Pfam" id="PF03466">
    <property type="entry name" value="LysR_substrate"/>
    <property type="match status" value="1"/>
</dbReference>